<dbReference type="RefSeq" id="WP_344907007.1">
    <property type="nucleotide sequence ID" value="NZ_BAAAWD010000029.1"/>
</dbReference>
<dbReference type="EMBL" id="BAAAWD010000029">
    <property type="protein sequence ID" value="GAA3039505.1"/>
    <property type="molecule type" value="Genomic_DNA"/>
</dbReference>
<name>A0ABP6LCM1_9ACTN</name>
<organism evidence="1 2">
    <name type="scientific">Streptosporangium longisporum</name>
    <dbReference type="NCBI Taxonomy" id="46187"/>
    <lineage>
        <taxon>Bacteria</taxon>
        <taxon>Bacillati</taxon>
        <taxon>Actinomycetota</taxon>
        <taxon>Actinomycetes</taxon>
        <taxon>Streptosporangiales</taxon>
        <taxon>Streptosporangiaceae</taxon>
        <taxon>Streptosporangium</taxon>
    </lineage>
</organism>
<evidence type="ECO:0000313" key="1">
    <source>
        <dbReference type="EMBL" id="GAA3039505.1"/>
    </source>
</evidence>
<gene>
    <name evidence="1" type="ORF">GCM10017559_79770</name>
</gene>
<dbReference type="Proteomes" id="UP001499930">
    <property type="component" value="Unassembled WGS sequence"/>
</dbReference>
<evidence type="ECO:0000313" key="2">
    <source>
        <dbReference type="Proteomes" id="UP001499930"/>
    </source>
</evidence>
<protein>
    <submittedName>
        <fullName evidence="1">Uncharacterized protein</fullName>
    </submittedName>
</protein>
<accession>A0ABP6LCM1</accession>
<proteinExistence type="predicted"/>
<keyword evidence="2" id="KW-1185">Reference proteome</keyword>
<sequence>MADINFYPGEIPLDDPQVVKAMQVYDILNSREQREIFRTVYRAATAFKRTGDIDHLVHLAESIKTTILLHGDPAIRQAILDAPTEPSPAEDLRDVADLVRRLRE</sequence>
<comment type="caution">
    <text evidence="1">The sequence shown here is derived from an EMBL/GenBank/DDBJ whole genome shotgun (WGS) entry which is preliminary data.</text>
</comment>
<reference evidence="2" key="1">
    <citation type="journal article" date="2019" name="Int. J. Syst. Evol. Microbiol.">
        <title>The Global Catalogue of Microorganisms (GCM) 10K type strain sequencing project: providing services to taxonomists for standard genome sequencing and annotation.</title>
        <authorList>
            <consortium name="The Broad Institute Genomics Platform"/>
            <consortium name="The Broad Institute Genome Sequencing Center for Infectious Disease"/>
            <person name="Wu L."/>
            <person name="Ma J."/>
        </authorList>
    </citation>
    <scope>NUCLEOTIDE SEQUENCE [LARGE SCALE GENOMIC DNA]</scope>
    <source>
        <strain evidence="2">JCM 3106</strain>
    </source>
</reference>